<evidence type="ECO:0000256" key="2">
    <source>
        <dbReference type="ARBA" id="ARBA00005751"/>
    </source>
</evidence>
<feature type="transmembrane region" description="Helical" evidence="12">
    <location>
        <begin position="368"/>
        <end position="386"/>
    </location>
</feature>
<evidence type="ECO:0000313" key="14">
    <source>
        <dbReference type="EMBL" id="GEM48616.1"/>
    </source>
</evidence>
<evidence type="ECO:0000256" key="13">
    <source>
        <dbReference type="RuleBase" id="RU004349"/>
    </source>
</evidence>
<comment type="similarity">
    <text evidence="2 12 13">Belongs to the SecY/SEC61-alpha family.</text>
</comment>
<organism evidence="14 15">
    <name type="scientific">Deinococcus cellulosilyticus (strain DSM 18568 / NBRC 106333 / KACC 11606 / 5516J-15)</name>
    <dbReference type="NCBI Taxonomy" id="1223518"/>
    <lineage>
        <taxon>Bacteria</taxon>
        <taxon>Thermotogati</taxon>
        <taxon>Deinococcota</taxon>
        <taxon>Deinococci</taxon>
        <taxon>Deinococcales</taxon>
        <taxon>Deinococcaceae</taxon>
        <taxon>Deinococcus</taxon>
    </lineage>
</organism>
<protein>
    <recommendedName>
        <fullName evidence="9 12">Protein translocase subunit SecY</fullName>
    </recommendedName>
</protein>
<dbReference type="OrthoDB" id="9809248at2"/>
<keyword evidence="4 12" id="KW-0812">Transmembrane</keyword>
<dbReference type="HAMAP" id="MF_01465">
    <property type="entry name" value="SecY"/>
    <property type="match status" value="1"/>
</dbReference>
<feature type="transmembrane region" description="Helical" evidence="12">
    <location>
        <begin position="211"/>
        <end position="234"/>
    </location>
</feature>
<dbReference type="PIRSF" id="PIRSF004557">
    <property type="entry name" value="SecY"/>
    <property type="match status" value="1"/>
</dbReference>
<dbReference type="Pfam" id="PF00344">
    <property type="entry name" value="SecY"/>
    <property type="match status" value="1"/>
</dbReference>
<gene>
    <name evidence="12 14" type="primary">secY</name>
    <name evidence="14" type="ORF">DC3_42510</name>
</gene>
<evidence type="ECO:0000256" key="10">
    <source>
        <dbReference type="ARBA" id="ARBA00057692"/>
    </source>
</evidence>
<comment type="caution">
    <text evidence="14">The sequence shown here is derived from an EMBL/GenBank/DDBJ whole genome shotgun (WGS) entry which is preliminary data.</text>
</comment>
<dbReference type="Proteomes" id="UP000321306">
    <property type="component" value="Unassembled WGS sequence"/>
</dbReference>
<evidence type="ECO:0000256" key="12">
    <source>
        <dbReference type="HAMAP-Rule" id="MF_01465"/>
    </source>
</evidence>
<feature type="transmembrane region" description="Helical" evidence="12">
    <location>
        <begin position="113"/>
        <end position="132"/>
    </location>
</feature>
<dbReference type="Gene3D" id="1.10.3370.10">
    <property type="entry name" value="SecY subunit domain"/>
    <property type="match status" value="1"/>
</dbReference>
<dbReference type="GO" id="GO:0043952">
    <property type="term" value="P:protein transport by the Sec complex"/>
    <property type="evidence" value="ECO:0007669"/>
    <property type="project" value="UniProtKB-UniRule"/>
</dbReference>
<reference evidence="14 15" key="1">
    <citation type="submission" date="2019-07" db="EMBL/GenBank/DDBJ databases">
        <title>Whole genome shotgun sequence of Deinococcus cellulosilyticus NBRC 106333.</title>
        <authorList>
            <person name="Hosoyama A."/>
            <person name="Uohara A."/>
            <person name="Ohji S."/>
            <person name="Ichikawa N."/>
        </authorList>
    </citation>
    <scope>NUCLEOTIDE SEQUENCE [LARGE SCALE GENOMIC DNA]</scope>
    <source>
        <strain evidence="14 15">NBRC 106333</strain>
    </source>
</reference>
<feature type="transmembrane region" description="Helical" evidence="12">
    <location>
        <begin position="265"/>
        <end position="286"/>
    </location>
</feature>
<evidence type="ECO:0000256" key="3">
    <source>
        <dbReference type="ARBA" id="ARBA00022448"/>
    </source>
</evidence>
<dbReference type="EMBL" id="BJXB01000022">
    <property type="protein sequence ID" value="GEM48616.1"/>
    <property type="molecule type" value="Genomic_DNA"/>
</dbReference>
<dbReference type="InterPro" id="IPR023201">
    <property type="entry name" value="SecY_dom_sf"/>
</dbReference>
<keyword evidence="8 12" id="KW-0472">Membrane</keyword>
<dbReference type="InterPro" id="IPR026593">
    <property type="entry name" value="SecY"/>
</dbReference>
<accession>A0A511N806</accession>
<evidence type="ECO:0000256" key="7">
    <source>
        <dbReference type="ARBA" id="ARBA00023010"/>
    </source>
</evidence>
<dbReference type="NCBIfam" id="TIGR00967">
    <property type="entry name" value="3a0501s007"/>
    <property type="match status" value="1"/>
</dbReference>
<name>A0A511N806_DEIC1</name>
<dbReference type="PANTHER" id="PTHR10906">
    <property type="entry name" value="SECY/SEC61-ALPHA FAMILY MEMBER"/>
    <property type="match status" value="1"/>
</dbReference>
<dbReference type="FunFam" id="1.10.3370.10:FF:000001">
    <property type="entry name" value="Preprotein translocase subunit SecY"/>
    <property type="match status" value="1"/>
</dbReference>
<evidence type="ECO:0000256" key="6">
    <source>
        <dbReference type="ARBA" id="ARBA00022989"/>
    </source>
</evidence>
<dbReference type="RefSeq" id="WP_146887828.1">
    <property type="nucleotide sequence ID" value="NZ_BJXB01000022.1"/>
</dbReference>
<dbReference type="InterPro" id="IPR002208">
    <property type="entry name" value="SecY/SEC61-alpha"/>
</dbReference>
<evidence type="ECO:0000256" key="1">
    <source>
        <dbReference type="ARBA" id="ARBA00004429"/>
    </source>
</evidence>
<feature type="transmembrane region" description="Helical" evidence="12">
    <location>
        <begin position="178"/>
        <end position="199"/>
    </location>
</feature>
<keyword evidence="3 12" id="KW-0813">Transport</keyword>
<dbReference type="PROSITE" id="PS00755">
    <property type="entry name" value="SECY_1"/>
    <property type="match status" value="1"/>
</dbReference>
<feature type="transmembrane region" description="Helical" evidence="12">
    <location>
        <begin position="306"/>
        <end position="327"/>
    </location>
</feature>
<feature type="transmembrane region" description="Helical" evidence="12">
    <location>
        <begin position="392"/>
        <end position="413"/>
    </location>
</feature>
<dbReference type="GO" id="GO:0005886">
    <property type="term" value="C:plasma membrane"/>
    <property type="evidence" value="ECO:0007669"/>
    <property type="project" value="UniProtKB-SubCell"/>
</dbReference>
<evidence type="ECO:0000256" key="4">
    <source>
        <dbReference type="ARBA" id="ARBA00022692"/>
    </source>
</evidence>
<feature type="transmembrane region" description="Helical" evidence="12">
    <location>
        <begin position="152"/>
        <end position="171"/>
    </location>
</feature>
<evidence type="ECO:0000256" key="9">
    <source>
        <dbReference type="ARBA" id="ARBA00039733"/>
    </source>
</evidence>
<dbReference type="PRINTS" id="PR00303">
    <property type="entry name" value="SECYTRNLCASE"/>
</dbReference>
<comment type="caution">
    <text evidence="12">Lacks conserved residue(s) required for the propagation of feature annotation.</text>
</comment>
<evidence type="ECO:0000256" key="8">
    <source>
        <dbReference type="ARBA" id="ARBA00023136"/>
    </source>
</evidence>
<evidence type="ECO:0000256" key="5">
    <source>
        <dbReference type="ARBA" id="ARBA00022927"/>
    </source>
</evidence>
<keyword evidence="5 12" id="KW-0653">Protein transport</keyword>
<comment type="subcellular location">
    <subcellularLocation>
        <location evidence="1">Cell inner membrane</location>
        <topology evidence="1">Multi-pass membrane protein</topology>
    </subcellularLocation>
    <subcellularLocation>
        <location evidence="12">Cell membrane</location>
        <topology evidence="12">Multi-pass membrane protein</topology>
    </subcellularLocation>
</comment>
<dbReference type="SUPFAM" id="SSF103491">
    <property type="entry name" value="Preprotein translocase SecY subunit"/>
    <property type="match status" value="1"/>
</dbReference>
<evidence type="ECO:0000313" key="15">
    <source>
        <dbReference type="Proteomes" id="UP000321306"/>
    </source>
</evidence>
<proteinExistence type="inferred from homology"/>
<sequence length="441" mass="47569">MLRAFRDAFRIPELQRKFLYTLLLLAIYRLGSAIPTPGVDPTSISQAAGSAGGLLSLISNISGGNLAQFSIFALGVLPYITSSIIMQILTTSIPALEKLQKEGEEGRKAIAQYTRYGAIGLGAIQALFFAILVGEAESGRFLASGWEPGWMFRINVVLTQVAGIAFTLWIGERITEVGIGNGVSMIIFAGIAASFPTAISQIIDLYQNEAVSLLGIVAFFLVILATVIGIVLVLQAERRIPIQYARKEIGGKQYAKQQTYLPIKLNGAGVIPVIFASAVMTIVQVLETSFATSNPELVTFLQRWFSLTSPTGIALDVLLVIGFTFLYNSIQFDPKRIAENLRESGGFIPSVRPGVATAEYLNFISTRITLWGAIFLGFLVLVPQVMQAVSGISGSTLFAFSGTGLLILVGVALDTLKQVEAQLTLRSYDGFISKGRLRGRL</sequence>
<dbReference type="AlphaFoldDB" id="A0A511N806"/>
<keyword evidence="7 12" id="KW-0811">Translocation</keyword>
<comment type="subunit">
    <text evidence="11 12">Component of the Sec protein translocase complex. Heterotrimer consisting of SecY, SecE and SecG subunits. The heterotrimers can form oligomers, although 1 heterotrimer is thought to be able to translocate proteins. Interacts with the ribosome. Interacts with SecDF, and other proteins may be involved. Interacts with SecA.</text>
</comment>
<keyword evidence="12" id="KW-1003">Cell membrane</keyword>
<dbReference type="GO" id="GO:0006605">
    <property type="term" value="P:protein targeting"/>
    <property type="evidence" value="ECO:0007669"/>
    <property type="project" value="UniProtKB-UniRule"/>
</dbReference>
<keyword evidence="15" id="KW-1185">Reference proteome</keyword>
<evidence type="ECO:0000256" key="11">
    <source>
        <dbReference type="ARBA" id="ARBA00063838"/>
    </source>
</evidence>
<comment type="function">
    <text evidence="10 12">The central subunit of the protein translocation channel SecYEG. Consists of two halves formed by TMs 1-5 and 6-10. These two domains form a lateral gate at the front which open onto the bilayer between TMs 2 and 7, and are clamped together by SecE at the back. The channel is closed by both a pore ring composed of hydrophobic SecY resides and a short helix (helix 2A) on the extracellular side of the membrane which forms a plug. The plug probably moves laterally to allow the channel to open. The ring and the pore may move independently.</text>
</comment>
<dbReference type="InterPro" id="IPR030659">
    <property type="entry name" value="SecY_CS"/>
</dbReference>
<keyword evidence="6 12" id="KW-1133">Transmembrane helix</keyword>
<dbReference type="GO" id="GO:0065002">
    <property type="term" value="P:intracellular protein transmembrane transport"/>
    <property type="evidence" value="ECO:0007669"/>
    <property type="project" value="UniProtKB-UniRule"/>
</dbReference>